<dbReference type="InterPro" id="IPR039204">
    <property type="entry name" value="MRS2-like"/>
</dbReference>
<gene>
    <name evidence="3" type="ORF">SASPL_141410</name>
</gene>
<dbReference type="Gene3D" id="1.20.58.340">
    <property type="entry name" value="Magnesium transport protein CorA, transmembrane region"/>
    <property type="match status" value="1"/>
</dbReference>
<keyword evidence="2" id="KW-0812">Transmembrane</keyword>
<dbReference type="GO" id="GO:0016020">
    <property type="term" value="C:membrane"/>
    <property type="evidence" value="ECO:0007669"/>
    <property type="project" value="UniProtKB-SubCell"/>
</dbReference>
<keyword evidence="2" id="KW-1133">Transmembrane helix</keyword>
<dbReference type="GO" id="GO:0015095">
    <property type="term" value="F:magnesium ion transmembrane transporter activity"/>
    <property type="evidence" value="ECO:0007669"/>
    <property type="project" value="TreeGrafter"/>
</dbReference>
<evidence type="ECO:0000313" key="4">
    <source>
        <dbReference type="Proteomes" id="UP000298416"/>
    </source>
</evidence>
<comment type="similarity">
    <text evidence="1 2">Belongs to the CorA metal ion transporter (MIT) (TC 1.A.35.5) family.</text>
</comment>
<dbReference type="FunFam" id="2.40.128.330:FF:000001">
    <property type="entry name" value="Magnesium transporter MRS2-1"/>
    <property type="match status" value="1"/>
</dbReference>
<reference evidence="3" key="1">
    <citation type="submission" date="2018-01" db="EMBL/GenBank/DDBJ databases">
        <authorList>
            <person name="Mao J.F."/>
        </authorList>
    </citation>
    <scope>NUCLEOTIDE SEQUENCE</scope>
    <source>
        <strain evidence="3">Huo1</strain>
        <tissue evidence="3">Leaf</tissue>
    </source>
</reference>
<dbReference type="EMBL" id="PNBA02000015">
    <property type="protein sequence ID" value="KAG6399925.1"/>
    <property type="molecule type" value="Genomic_DNA"/>
</dbReference>
<comment type="caution">
    <text evidence="3">The sequence shown here is derived from an EMBL/GenBank/DDBJ whole genome shotgun (WGS) entry which is preliminary data.</text>
</comment>
<proteinExistence type="inferred from homology"/>
<dbReference type="AlphaFoldDB" id="A0A8X8WS37"/>
<protein>
    <recommendedName>
        <fullName evidence="2">Magnesium transporter</fullName>
    </recommendedName>
</protein>
<keyword evidence="2" id="KW-0813">Transport</keyword>
<sequence>MSFLALRSLDVKMAQPFGADYSSYYANGIGRDNARGPGFPGLKKRNHHLGNRSWILIDAKGNSEVVELDKPTVMRRCLLPSRDLRLLDPLFIHPSSILGRDKAIVVSLEQIRCIITADEVILKNSVEDSVLQYKYELCKRLEVSRDNYDDLPFEFRALEVALEHTCMSLDAQTKDLELDIYPVLDELASSISTLNLERVRRFKGSLLALTQRVQKVCVEIEHLMNDDGDMAEMYLTEKKERRDILTDSDVCNLINDAKFRSKSAPVSPVGSSSGVHRLQRAFSTMSSTKHGSFLSSSSSGENIDQLEMLLEAYFVGIDNTLNKLLSLKEYIDDTEDLINIKLGNVQNQLIKFELLLRAATFVTAMFAAVAAVFGMNFEDTVFDEASTFNWVLVISGICCGVLYGLFLAYFRNKKVIP</sequence>
<feature type="transmembrane region" description="Helical" evidence="2">
    <location>
        <begin position="387"/>
        <end position="410"/>
    </location>
</feature>
<reference evidence="3" key="2">
    <citation type="submission" date="2020-08" db="EMBL/GenBank/DDBJ databases">
        <title>Plant Genome Project.</title>
        <authorList>
            <person name="Zhang R.-G."/>
        </authorList>
    </citation>
    <scope>NUCLEOTIDE SEQUENCE</scope>
    <source>
        <strain evidence="3">Huo1</strain>
        <tissue evidence="3">Leaf</tissue>
    </source>
</reference>
<organism evidence="3">
    <name type="scientific">Salvia splendens</name>
    <name type="common">Scarlet sage</name>
    <dbReference type="NCBI Taxonomy" id="180675"/>
    <lineage>
        <taxon>Eukaryota</taxon>
        <taxon>Viridiplantae</taxon>
        <taxon>Streptophyta</taxon>
        <taxon>Embryophyta</taxon>
        <taxon>Tracheophyta</taxon>
        <taxon>Spermatophyta</taxon>
        <taxon>Magnoliopsida</taxon>
        <taxon>eudicotyledons</taxon>
        <taxon>Gunneridae</taxon>
        <taxon>Pentapetalae</taxon>
        <taxon>asterids</taxon>
        <taxon>lamiids</taxon>
        <taxon>Lamiales</taxon>
        <taxon>Lamiaceae</taxon>
        <taxon>Nepetoideae</taxon>
        <taxon>Mentheae</taxon>
        <taxon>Salviinae</taxon>
        <taxon>Salvia</taxon>
        <taxon>Salvia subgen. Calosphace</taxon>
        <taxon>core Calosphace</taxon>
    </lineage>
</organism>
<evidence type="ECO:0000256" key="1">
    <source>
        <dbReference type="ARBA" id="ARBA00007535"/>
    </source>
</evidence>
<evidence type="ECO:0000256" key="2">
    <source>
        <dbReference type="RuleBase" id="RU366041"/>
    </source>
</evidence>
<dbReference type="Gene3D" id="2.40.128.330">
    <property type="match status" value="1"/>
</dbReference>
<keyword evidence="2" id="KW-0472">Membrane</keyword>
<comment type="subcellular location">
    <subcellularLocation>
        <location evidence="2">Membrane</location>
        <topology evidence="2">Multi-pass membrane protein</topology>
    </subcellularLocation>
</comment>
<comment type="function">
    <text evidence="2">Magnesium transporter that may mediate the influx of magnesium.</text>
</comment>
<evidence type="ECO:0000313" key="3">
    <source>
        <dbReference type="EMBL" id="KAG6399925.1"/>
    </source>
</evidence>
<dbReference type="OrthoDB" id="10251508at2759"/>
<dbReference type="PANTHER" id="PTHR13890:SF39">
    <property type="entry name" value="MAGNESIUM TRANSPORTER MRS2-5"/>
    <property type="match status" value="1"/>
</dbReference>
<dbReference type="PANTHER" id="PTHR13890">
    <property type="entry name" value="RNA SPLICING PROTEIN MRS2, MITOCHONDRIAL"/>
    <property type="match status" value="1"/>
</dbReference>
<name>A0A8X8WS37_SALSN</name>
<accession>A0A8X8WS37</accession>
<feature type="transmembrane region" description="Helical" evidence="2">
    <location>
        <begin position="354"/>
        <end position="375"/>
    </location>
</feature>
<keyword evidence="2" id="KW-0460">Magnesium</keyword>
<dbReference type="Pfam" id="PF22099">
    <property type="entry name" value="MRS2-like"/>
    <property type="match status" value="1"/>
</dbReference>
<dbReference type="CDD" id="cd12823">
    <property type="entry name" value="Mrs2_Mfm1p-like"/>
    <property type="match status" value="1"/>
</dbReference>
<dbReference type="Proteomes" id="UP000298416">
    <property type="component" value="Unassembled WGS sequence"/>
</dbReference>
<keyword evidence="2" id="KW-0406">Ion transport</keyword>
<keyword evidence="4" id="KW-1185">Reference proteome</keyword>